<evidence type="ECO:0000256" key="1">
    <source>
        <dbReference type="ARBA" id="ARBA00022723"/>
    </source>
</evidence>
<evidence type="ECO:0000259" key="6">
    <source>
        <dbReference type="Pfam" id="PF01258"/>
    </source>
</evidence>
<keyword evidence="3" id="KW-0862">Zinc</keyword>
<gene>
    <name evidence="7" type="ORF">EV188_101554</name>
</gene>
<organism evidence="7 8">
    <name type="scientific">Actinomycetospora succinea</name>
    <dbReference type="NCBI Taxonomy" id="663603"/>
    <lineage>
        <taxon>Bacteria</taxon>
        <taxon>Bacillati</taxon>
        <taxon>Actinomycetota</taxon>
        <taxon>Actinomycetes</taxon>
        <taxon>Pseudonocardiales</taxon>
        <taxon>Pseudonocardiaceae</taxon>
        <taxon>Actinomycetospora</taxon>
    </lineage>
</organism>
<keyword evidence="2" id="KW-0863">Zinc-finger</keyword>
<proteinExistence type="predicted"/>
<dbReference type="Gene3D" id="1.20.120.910">
    <property type="entry name" value="DksA, coiled-coil domain"/>
    <property type="match status" value="1"/>
</dbReference>
<dbReference type="OrthoDB" id="1121111at2"/>
<protein>
    <submittedName>
        <fullName evidence="7">TraR/DksA family transcriptional regulator</fullName>
    </submittedName>
</protein>
<dbReference type="EMBL" id="SNYO01000001">
    <property type="protein sequence ID" value="TDQ65304.1"/>
    <property type="molecule type" value="Genomic_DNA"/>
</dbReference>
<evidence type="ECO:0000256" key="3">
    <source>
        <dbReference type="ARBA" id="ARBA00022833"/>
    </source>
</evidence>
<evidence type="ECO:0000256" key="5">
    <source>
        <dbReference type="SAM" id="MobiDB-lite"/>
    </source>
</evidence>
<dbReference type="PROSITE" id="PS51128">
    <property type="entry name" value="ZF_DKSA_2"/>
    <property type="match status" value="1"/>
</dbReference>
<comment type="caution">
    <text evidence="7">The sequence shown here is derived from an EMBL/GenBank/DDBJ whole genome shotgun (WGS) entry which is preliminary data.</text>
</comment>
<dbReference type="AlphaFoldDB" id="A0A4R6VRV9"/>
<evidence type="ECO:0000256" key="2">
    <source>
        <dbReference type="ARBA" id="ARBA00022771"/>
    </source>
</evidence>
<dbReference type="PANTHER" id="PTHR33823">
    <property type="entry name" value="RNA POLYMERASE-BINDING TRANSCRIPTION FACTOR DKSA-RELATED"/>
    <property type="match status" value="1"/>
</dbReference>
<keyword evidence="8" id="KW-1185">Reference proteome</keyword>
<accession>A0A4R6VRV9</accession>
<feature type="domain" description="Zinc finger DksA/TraR C4-type" evidence="6">
    <location>
        <begin position="81"/>
        <end position="108"/>
    </location>
</feature>
<feature type="compositionally biased region" description="Basic and acidic residues" evidence="5">
    <location>
        <begin position="36"/>
        <end position="53"/>
    </location>
</feature>
<dbReference type="PANTHER" id="PTHR33823:SF4">
    <property type="entry name" value="GENERAL STRESS PROTEIN 16O"/>
    <property type="match status" value="1"/>
</dbReference>
<keyword evidence="1" id="KW-0479">Metal-binding</keyword>
<feature type="region of interest" description="Disordered" evidence="5">
    <location>
        <begin position="1"/>
        <end position="53"/>
    </location>
</feature>
<feature type="zinc finger region" description="dksA C4-type" evidence="4">
    <location>
        <begin position="85"/>
        <end position="109"/>
    </location>
</feature>
<evidence type="ECO:0000313" key="8">
    <source>
        <dbReference type="Proteomes" id="UP000295705"/>
    </source>
</evidence>
<name>A0A4R6VRV9_9PSEU</name>
<reference evidence="7 8" key="1">
    <citation type="submission" date="2019-03" db="EMBL/GenBank/DDBJ databases">
        <title>Genomic Encyclopedia of Type Strains, Phase IV (KMG-IV): sequencing the most valuable type-strain genomes for metagenomic binning, comparative biology and taxonomic classification.</title>
        <authorList>
            <person name="Goeker M."/>
        </authorList>
    </citation>
    <scope>NUCLEOTIDE SEQUENCE [LARGE SCALE GENOMIC DNA]</scope>
    <source>
        <strain evidence="7 8">DSM 45775</strain>
    </source>
</reference>
<sequence>MDAEQARTRMTEERERLQELGRSVATEDPDPSDEDMGLRGRREADVATEVETRMEDRGMADDVARQIGDIDAALARVDDGTWGTCTVCGKAIDDERLEALPQATTCRDHM</sequence>
<dbReference type="Proteomes" id="UP000295705">
    <property type="component" value="Unassembled WGS sequence"/>
</dbReference>
<dbReference type="GO" id="GO:0008270">
    <property type="term" value="F:zinc ion binding"/>
    <property type="evidence" value="ECO:0007669"/>
    <property type="project" value="UniProtKB-KW"/>
</dbReference>
<dbReference type="Pfam" id="PF01258">
    <property type="entry name" value="zf-dskA_traR"/>
    <property type="match status" value="1"/>
</dbReference>
<evidence type="ECO:0000256" key="4">
    <source>
        <dbReference type="PROSITE-ProRule" id="PRU00510"/>
    </source>
</evidence>
<dbReference type="SUPFAM" id="SSF57716">
    <property type="entry name" value="Glucocorticoid receptor-like (DNA-binding domain)"/>
    <property type="match status" value="1"/>
</dbReference>
<evidence type="ECO:0000313" key="7">
    <source>
        <dbReference type="EMBL" id="TDQ65304.1"/>
    </source>
</evidence>
<feature type="compositionally biased region" description="Basic and acidic residues" evidence="5">
    <location>
        <begin position="1"/>
        <end position="19"/>
    </location>
</feature>
<dbReference type="InterPro" id="IPR000962">
    <property type="entry name" value="Znf_DskA_TraR"/>
</dbReference>
<dbReference type="SUPFAM" id="SSF109635">
    <property type="entry name" value="DnaK suppressor protein DksA, alpha-hairpin domain"/>
    <property type="match status" value="1"/>
</dbReference>
<dbReference type="InterPro" id="IPR037187">
    <property type="entry name" value="DnaK_N"/>
</dbReference>